<dbReference type="STRING" id="930990.A0A067MWW3"/>
<dbReference type="SUPFAM" id="SSF81383">
    <property type="entry name" value="F-box domain"/>
    <property type="match status" value="1"/>
</dbReference>
<dbReference type="Proteomes" id="UP000027195">
    <property type="component" value="Unassembled WGS sequence"/>
</dbReference>
<organism evidence="2 3">
    <name type="scientific">Botryobasidium botryosum (strain FD-172 SS1)</name>
    <dbReference type="NCBI Taxonomy" id="930990"/>
    <lineage>
        <taxon>Eukaryota</taxon>
        <taxon>Fungi</taxon>
        <taxon>Dikarya</taxon>
        <taxon>Basidiomycota</taxon>
        <taxon>Agaricomycotina</taxon>
        <taxon>Agaricomycetes</taxon>
        <taxon>Cantharellales</taxon>
        <taxon>Botryobasidiaceae</taxon>
        <taxon>Botryobasidium</taxon>
    </lineage>
</organism>
<evidence type="ECO:0000259" key="1">
    <source>
        <dbReference type="Pfam" id="PF12937"/>
    </source>
</evidence>
<evidence type="ECO:0000313" key="2">
    <source>
        <dbReference type="EMBL" id="KDQ16046.1"/>
    </source>
</evidence>
<dbReference type="InterPro" id="IPR036047">
    <property type="entry name" value="F-box-like_dom_sf"/>
</dbReference>
<sequence length="586" mass="64787">MEDMALKLVPLLIQSLRERARESRRDGVEESATKAVDFVLGAPFPPPCSMERSVGDYVNDEYELTKLACHFAQHAVASYTGKLLSSAGSRRNELQPIYRLPDELMISIFESVEQAEDNMYMSLLERAPINLSHVSRLWRDIALNTPTLWTKLDDNNASIVDVFIERSGNASLRVDIADNNFYDTLQLTPPLLHHVHRWESLSLGAFRDRSIRTLGKLPAPRLKKLVIWGEMDNDIPEGALYTDFLGGQTPCLRDLELHSVHFAFAPSLYKDLTRLYLKHAGANIAEPLLAALRACPLLEELTVKSRDTSESGGMGRRETPAPISLLRLRSMDLTMHHGHIHAILLPLITSPALCISAKATVVHEDRFTLRDILPLALNAQGFLPGIFAIDTLLLAVQKPQTFRIHGINSKSMTPALTIDLQHPLFAKLATGVVSNLSRDLPVTSLSALTLSDLPDDYNLVVALGRFLMNWPSVSSLTLSGCRMAQFLGLVLPGASPSLLYLHLNHVIIDSATLTNAMKDRVGSSSEADQNPPPEPRATLCLKLFRCAGADEAAVAELRKFVSVEWDGHNRAGIVHRDPQHTIGDSQ</sequence>
<dbReference type="AlphaFoldDB" id="A0A067MWW3"/>
<dbReference type="PANTHER" id="PTHR38926:SF5">
    <property type="entry name" value="F-BOX AND LEUCINE-RICH REPEAT PROTEIN 6"/>
    <property type="match status" value="1"/>
</dbReference>
<reference evidence="3" key="1">
    <citation type="journal article" date="2014" name="Proc. Natl. Acad. Sci. U.S.A.">
        <title>Extensive sampling of basidiomycete genomes demonstrates inadequacy of the white-rot/brown-rot paradigm for wood decay fungi.</title>
        <authorList>
            <person name="Riley R."/>
            <person name="Salamov A.A."/>
            <person name="Brown D.W."/>
            <person name="Nagy L.G."/>
            <person name="Floudas D."/>
            <person name="Held B.W."/>
            <person name="Levasseur A."/>
            <person name="Lombard V."/>
            <person name="Morin E."/>
            <person name="Otillar R."/>
            <person name="Lindquist E.A."/>
            <person name="Sun H."/>
            <person name="LaButti K.M."/>
            <person name="Schmutz J."/>
            <person name="Jabbour D."/>
            <person name="Luo H."/>
            <person name="Baker S.E."/>
            <person name="Pisabarro A.G."/>
            <person name="Walton J.D."/>
            <person name="Blanchette R.A."/>
            <person name="Henrissat B."/>
            <person name="Martin F."/>
            <person name="Cullen D."/>
            <person name="Hibbett D.S."/>
            <person name="Grigoriev I.V."/>
        </authorList>
    </citation>
    <scope>NUCLEOTIDE SEQUENCE [LARGE SCALE GENOMIC DNA]</scope>
    <source>
        <strain evidence="3">FD-172 SS1</strain>
    </source>
</reference>
<dbReference type="InParanoid" id="A0A067MWW3"/>
<dbReference type="InterPro" id="IPR001810">
    <property type="entry name" value="F-box_dom"/>
</dbReference>
<dbReference type="OrthoDB" id="2990288at2759"/>
<evidence type="ECO:0000313" key="3">
    <source>
        <dbReference type="Proteomes" id="UP000027195"/>
    </source>
</evidence>
<dbReference type="Pfam" id="PF12937">
    <property type="entry name" value="F-box-like"/>
    <property type="match status" value="1"/>
</dbReference>
<dbReference type="EMBL" id="KL198029">
    <property type="protein sequence ID" value="KDQ16046.1"/>
    <property type="molecule type" value="Genomic_DNA"/>
</dbReference>
<dbReference type="HOGENOM" id="CLU_024199_1_2_1"/>
<keyword evidence="3" id="KW-1185">Reference proteome</keyword>
<dbReference type="InterPro" id="IPR032675">
    <property type="entry name" value="LRR_dom_sf"/>
</dbReference>
<dbReference type="PANTHER" id="PTHR38926">
    <property type="entry name" value="F-BOX DOMAIN CONTAINING PROTEIN, EXPRESSED"/>
    <property type="match status" value="1"/>
</dbReference>
<protein>
    <recommendedName>
        <fullName evidence="1">F-box domain-containing protein</fullName>
    </recommendedName>
</protein>
<feature type="domain" description="F-box" evidence="1">
    <location>
        <begin position="98"/>
        <end position="153"/>
    </location>
</feature>
<dbReference type="SUPFAM" id="SSF52047">
    <property type="entry name" value="RNI-like"/>
    <property type="match status" value="1"/>
</dbReference>
<accession>A0A067MWW3</accession>
<gene>
    <name evidence="2" type="ORF">BOTBODRAFT_54188</name>
</gene>
<name>A0A067MWW3_BOTB1</name>
<dbReference type="Gene3D" id="3.80.10.10">
    <property type="entry name" value="Ribonuclease Inhibitor"/>
    <property type="match status" value="1"/>
</dbReference>
<proteinExistence type="predicted"/>